<feature type="chain" id="PRO_5046832843" evidence="2">
    <location>
        <begin position="25"/>
        <end position="219"/>
    </location>
</feature>
<evidence type="ECO:0000313" key="4">
    <source>
        <dbReference type="EMBL" id="MFC7581000.1"/>
    </source>
</evidence>
<proteinExistence type="predicted"/>
<evidence type="ECO:0000259" key="3">
    <source>
        <dbReference type="Pfam" id="PF19843"/>
    </source>
</evidence>
<dbReference type="Proteomes" id="UP001596527">
    <property type="component" value="Unassembled WGS sequence"/>
</dbReference>
<feature type="signal peptide" evidence="2">
    <location>
        <begin position="1"/>
        <end position="24"/>
    </location>
</feature>
<organism evidence="4 5">
    <name type="scientific">Schaalia naturae</name>
    <dbReference type="NCBI Taxonomy" id="635203"/>
    <lineage>
        <taxon>Bacteria</taxon>
        <taxon>Bacillati</taxon>
        <taxon>Actinomycetota</taxon>
        <taxon>Actinomycetes</taxon>
        <taxon>Actinomycetales</taxon>
        <taxon>Actinomycetaceae</taxon>
        <taxon>Schaalia</taxon>
    </lineage>
</organism>
<dbReference type="Pfam" id="PF19843">
    <property type="entry name" value="DUF6318"/>
    <property type="match status" value="1"/>
</dbReference>
<feature type="region of interest" description="Disordered" evidence="1">
    <location>
        <begin position="32"/>
        <end position="86"/>
    </location>
</feature>
<comment type="caution">
    <text evidence="4">The sequence shown here is derived from an EMBL/GenBank/DDBJ whole genome shotgun (WGS) entry which is preliminary data.</text>
</comment>
<evidence type="ECO:0000313" key="5">
    <source>
        <dbReference type="Proteomes" id="UP001596527"/>
    </source>
</evidence>
<evidence type="ECO:0000256" key="2">
    <source>
        <dbReference type="SAM" id="SignalP"/>
    </source>
</evidence>
<keyword evidence="5" id="KW-1185">Reference proteome</keyword>
<accession>A0ABW2SM65</accession>
<dbReference type="EMBL" id="JBHTEF010000001">
    <property type="protein sequence ID" value="MFC7581000.1"/>
    <property type="molecule type" value="Genomic_DNA"/>
</dbReference>
<dbReference type="RefSeq" id="WP_380973756.1">
    <property type="nucleotide sequence ID" value="NZ_JBHTEF010000001.1"/>
</dbReference>
<keyword evidence="2" id="KW-0732">Signal</keyword>
<protein>
    <submittedName>
        <fullName evidence="4">DUF6318 family protein</fullName>
    </submittedName>
</protein>
<evidence type="ECO:0000256" key="1">
    <source>
        <dbReference type="SAM" id="MobiDB-lite"/>
    </source>
</evidence>
<dbReference type="InterPro" id="IPR046281">
    <property type="entry name" value="DUF6318"/>
</dbReference>
<sequence>MTHTGVFTRLLPVLAIGLAGCFLAACSNQDSGNNPPSGAADPTGRSPTPELSMSGGYAVGPDGHLLKPSDGPEPQPPASPISIGDNTPEAAEEFARYFIAVAEHAANTGDTELLKEISTEECELCAGRASIIDGRASNGGWTDGLRYAISRIEPAIVFPDEKNKYAILVHLTTSGRGSYDGKTVRVLNPRDELIEIHTCFSSGKWKACGGVGADDPGSK</sequence>
<feature type="domain" description="DUF6318" evidence="3">
    <location>
        <begin position="77"/>
        <end position="206"/>
    </location>
</feature>
<name>A0ABW2SM65_9ACTO</name>
<reference evidence="5" key="1">
    <citation type="journal article" date="2019" name="Int. J. Syst. Evol. Microbiol.">
        <title>The Global Catalogue of Microorganisms (GCM) 10K type strain sequencing project: providing services to taxonomists for standard genome sequencing and annotation.</title>
        <authorList>
            <consortium name="The Broad Institute Genomics Platform"/>
            <consortium name="The Broad Institute Genome Sequencing Center for Infectious Disease"/>
            <person name="Wu L."/>
            <person name="Ma J."/>
        </authorList>
    </citation>
    <scope>NUCLEOTIDE SEQUENCE [LARGE SCALE GENOMIC DNA]</scope>
    <source>
        <strain evidence="5">CCUG 56698</strain>
    </source>
</reference>
<gene>
    <name evidence="4" type="ORF">ACFQWG_07285</name>
</gene>